<dbReference type="Proteomes" id="UP000039217">
    <property type="component" value="Unassembled WGS sequence"/>
</dbReference>
<dbReference type="EMBL" id="CQQC01001190">
    <property type="protein sequence ID" value="CNV72352.1"/>
    <property type="molecule type" value="Genomic_DNA"/>
</dbReference>
<organism evidence="3 4">
    <name type="scientific">Mycobacterium tuberculosis</name>
    <dbReference type="NCBI Taxonomy" id="1773"/>
    <lineage>
        <taxon>Bacteria</taxon>
        <taxon>Bacillati</taxon>
        <taxon>Actinomycetota</taxon>
        <taxon>Actinomycetes</taxon>
        <taxon>Mycobacteriales</taxon>
        <taxon>Mycobacteriaceae</taxon>
        <taxon>Mycobacterium</taxon>
        <taxon>Mycobacterium tuberculosis complex</taxon>
    </lineage>
</organism>
<dbReference type="GO" id="GO:0006633">
    <property type="term" value="P:fatty acid biosynthetic process"/>
    <property type="evidence" value="ECO:0007669"/>
    <property type="project" value="TreeGrafter"/>
</dbReference>
<reference evidence="3 4" key="1">
    <citation type="submission" date="2015-03" db="EMBL/GenBank/DDBJ databases">
        <authorList>
            <consortium name="Pathogen Informatics"/>
        </authorList>
    </citation>
    <scope>NUCLEOTIDE SEQUENCE [LARGE SCALE GENOMIC DNA]</scope>
    <source>
        <strain evidence="3 4">D00501624</strain>
    </source>
</reference>
<accession>A0A655FGU9</accession>
<proteinExistence type="inferred from homology"/>
<sequence length="121" mass="13071">MKDLIIQDGVNHYPDDIETTVKEFTGGRVAAFSVSDDGVEHLVIAAEVRTEHGPDKVTIMDFSTIKRLVVSALSKLHGLHVTDFLLVPPGALPKTTSGKISRAACAKQYGANKLQRVATFP</sequence>
<comment type="similarity">
    <text evidence="1">Belongs to the ATP-dependent AMP-binding enzyme family.</text>
</comment>
<feature type="domain" description="AMP-binding enzyme C-terminal" evidence="2">
    <location>
        <begin position="3"/>
        <end position="116"/>
    </location>
</feature>
<dbReference type="FunFam" id="3.30.300.30:FF:000029">
    <property type="entry name" value="Fatty-acid-CoA ligase FadD31"/>
    <property type="match status" value="1"/>
</dbReference>
<dbReference type="EC" id="6.2.1.-" evidence="3"/>
<name>A0A655FGU9_MYCTX</name>
<dbReference type="Pfam" id="PF23024">
    <property type="entry name" value="AMP-dom_DIP2-like"/>
    <property type="match status" value="1"/>
</dbReference>
<dbReference type="InterPro" id="IPR025110">
    <property type="entry name" value="AMP-bd_C"/>
</dbReference>
<evidence type="ECO:0000259" key="2">
    <source>
        <dbReference type="Pfam" id="PF23024"/>
    </source>
</evidence>
<keyword evidence="3" id="KW-0436">Ligase</keyword>
<dbReference type="InterPro" id="IPR045851">
    <property type="entry name" value="AMP-bd_C_sf"/>
</dbReference>
<dbReference type="Gene3D" id="3.30.300.30">
    <property type="match status" value="1"/>
</dbReference>
<dbReference type="PANTHER" id="PTHR22754:SF32">
    <property type="entry name" value="DISCO-INTERACTING PROTEIN 2"/>
    <property type="match status" value="1"/>
</dbReference>
<dbReference type="GO" id="GO:0005886">
    <property type="term" value="C:plasma membrane"/>
    <property type="evidence" value="ECO:0007669"/>
    <property type="project" value="TreeGrafter"/>
</dbReference>
<dbReference type="PANTHER" id="PTHR22754">
    <property type="entry name" value="DISCO-INTERACTING PROTEIN 2 DIP2 -RELATED"/>
    <property type="match status" value="1"/>
</dbReference>
<evidence type="ECO:0000256" key="1">
    <source>
        <dbReference type="ARBA" id="ARBA00006432"/>
    </source>
</evidence>
<evidence type="ECO:0000313" key="4">
    <source>
        <dbReference type="Proteomes" id="UP000039217"/>
    </source>
</evidence>
<dbReference type="SUPFAM" id="SSF56801">
    <property type="entry name" value="Acetyl-CoA synthetase-like"/>
    <property type="match status" value="1"/>
</dbReference>
<protein>
    <submittedName>
        <fullName evidence="3">Acyl-CoA synthetase</fullName>
        <ecNumber evidence="3">6.2.1.-</ecNumber>
    </submittedName>
</protein>
<dbReference type="GO" id="GO:0070566">
    <property type="term" value="F:adenylyltransferase activity"/>
    <property type="evidence" value="ECO:0007669"/>
    <property type="project" value="TreeGrafter"/>
</dbReference>
<gene>
    <name evidence="3" type="ORF">ERS007661_02983</name>
</gene>
<dbReference type="AlphaFoldDB" id="A0A655FGU9"/>
<evidence type="ECO:0000313" key="3">
    <source>
        <dbReference type="EMBL" id="CNV72352.1"/>
    </source>
</evidence>
<dbReference type="GO" id="GO:0016874">
    <property type="term" value="F:ligase activity"/>
    <property type="evidence" value="ECO:0007669"/>
    <property type="project" value="UniProtKB-KW"/>
</dbReference>